<dbReference type="AlphaFoldDB" id="A0A133XF37"/>
<accession>A0A133XF37</accession>
<sequence length="105" mass="11464">MKLNRLESTTQRLSQESRERARHVAGQQVRRVESLEGIEGDRQRSLQQEMAEIEAGAIGEFSGAQRVFQDAREMAAELAALGTAADELIKGDALDAATGHIDDQA</sequence>
<keyword evidence="3" id="KW-1185">Reference proteome</keyword>
<proteinExistence type="predicted"/>
<gene>
    <name evidence="2" type="ORF">AT959_16565</name>
</gene>
<reference evidence="2 3" key="1">
    <citation type="submission" date="2015-12" db="EMBL/GenBank/DDBJ databases">
        <title>Nitrous oxide reduction kinetics distinguish bacteria harboring typical versus atypical NosZ.</title>
        <authorList>
            <person name="Yoon S."/>
            <person name="Nissen S."/>
            <person name="Park D."/>
            <person name="Sanford R.A."/>
            <person name="Loeffler F.E."/>
        </authorList>
    </citation>
    <scope>NUCLEOTIDE SEQUENCE [LARGE SCALE GENOMIC DNA]</scope>
    <source>
        <strain evidence="2 3">ATCC BAA-841</strain>
    </source>
</reference>
<name>A0A133XF37_9RHOO</name>
<feature type="compositionally biased region" description="Polar residues" evidence="1">
    <location>
        <begin position="1"/>
        <end position="14"/>
    </location>
</feature>
<feature type="region of interest" description="Disordered" evidence="1">
    <location>
        <begin position="1"/>
        <end position="28"/>
    </location>
</feature>
<dbReference type="Proteomes" id="UP000070186">
    <property type="component" value="Unassembled WGS sequence"/>
</dbReference>
<comment type="caution">
    <text evidence="2">The sequence shown here is derived from an EMBL/GenBank/DDBJ whole genome shotgun (WGS) entry which is preliminary data.</text>
</comment>
<evidence type="ECO:0000313" key="3">
    <source>
        <dbReference type="Proteomes" id="UP000070186"/>
    </source>
</evidence>
<dbReference type="RefSeq" id="WP_066885400.1">
    <property type="nucleotide sequence ID" value="NZ_LODL01000035.1"/>
</dbReference>
<dbReference type="EMBL" id="LODL01000035">
    <property type="protein sequence ID" value="KXB29555.1"/>
    <property type="molecule type" value="Genomic_DNA"/>
</dbReference>
<dbReference type="STRING" id="281362.AT959_16565"/>
<evidence type="ECO:0000256" key="1">
    <source>
        <dbReference type="SAM" id="MobiDB-lite"/>
    </source>
</evidence>
<evidence type="ECO:0000313" key="2">
    <source>
        <dbReference type="EMBL" id="KXB29555.1"/>
    </source>
</evidence>
<protein>
    <submittedName>
        <fullName evidence="2">Uncharacterized protein</fullName>
    </submittedName>
</protein>
<organism evidence="2 3">
    <name type="scientific">Dechloromonas denitrificans</name>
    <dbReference type="NCBI Taxonomy" id="281362"/>
    <lineage>
        <taxon>Bacteria</taxon>
        <taxon>Pseudomonadati</taxon>
        <taxon>Pseudomonadota</taxon>
        <taxon>Betaproteobacteria</taxon>
        <taxon>Rhodocyclales</taxon>
        <taxon>Azonexaceae</taxon>
        <taxon>Dechloromonas</taxon>
    </lineage>
</organism>